<proteinExistence type="predicted"/>
<accession>A0ACC5ZLR6</accession>
<evidence type="ECO:0000313" key="2">
    <source>
        <dbReference type="Proteomes" id="UP000830395"/>
    </source>
</evidence>
<evidence type="ECO:0000313" key="1">
    <source>
        <dbReference type="EMBL" id="MCJ8749140.1"/>
    </source>
</evidence>
<sequence length="559" mass="63065">IKTEPITKPSHGFALLKELDLQRRTGVFCDCVVRLHMHPDQLFLAHKSVLAAFSPVFATLLPQHGSFLDLTSPLLTPETLALLLEYMYTGTLPPKSHEEPVLYAAFHLQMEQLQHALTHRRKEKEITDTVQDRTNRNRGFTEHEALSASLYFPYGSDQPPPSTPSYEAVPVIRHLKTTGNNNLPQQNHCLDKTLVVEHVSEANKHPQSSQDDNLLLDSFFESSQSKHDKTEDSVNNIPNDVTEEVEKFNSSCKIGQFQSNGSHTIAALRSNTYNKDQCVHSAYTRSKHLSPDPDCRISANICVSDVDSVQSLNPFESEKHVPGILSNTFSDKKSYNTTDNNSETTSHAVSQHMAGSCKRQDNLYLENSSSTDKSSTICEKGTSDLNVWHKMGQYYAPTSEMVTVKKVALGEESQKNSHTDCCEFSKLRKDCVNAYQGHLRYHCLPESNDSDSDETCRGSYVDVKDSSEVLETIDVAEILCSTREQLKSGSLSYSKTRQFQCSVPECEKAFSQRGSLNRHMRSHLGIRPYSCPFCTMTFSRQYRVNEHMRIHQRSCEDPP</sequence>
<gene>
    <name evidence="1" type="ORF">PDJAM_G00172780</name>
</gene>
<protein>
    <submittedName>
        <fullName evidence="1">Uncharacterized protein</fullName>
    </submittedName>
</protein>
<reference evidence="1" key="1">
    <citation type="submission" date="2020-02" db="EMBL/GenBank/DDBJ databases">
        <title>Genome sequencing of the panga catfish, Pangasius djambal.</title>
        <authorList>
            <person name="Wen M."/>
            <person name="Zahm M."/>
            <person name="Roques C."/>
            <person name="Cabau C."/>
            <person name="Klopp C."/>
            <person name="Donnadieu C."/>
            <person name="Jouanno E."/>
            <person name="Avarre J.-C."/>
            <person name="Campet M."/>
            <person name="Ha T."/>
            <person name="Dugue R."/>
            <person name="Lampietro C."/>
            <person name="Louis A."/>
            <person name="Herpin A."/>
            <person name="Echchiki A."/>
            <person name="Berthelot C."/>
            <person name="Parey E."/>
            <person name="Roest-Crollius H."/>
            <person name="Braasch I."/>
            <person name="Postlethwait J.H."/>
            <person name="Bobe J."/>
            <person name="Montfort J."/>
            <person name="Bouchez O."/>
            <person name="Begum T."/>
            <person name="Schartl M."/>
            <person name="Gustiano R."/>
            <person name="Guiguen Y."/>
        </authorList>
    </citation>
    <scope>NUCLEOTIDE SEQUENCE</scope>
    <source>
        <strain evidence="1">Pdj_M5554</strain>
    </source>
</reference>
<dbReference type="Proteomes" id="UP000830395">
    <property type="component" value="Chromosome 28"/>
</dbReference>
<feature type="non-terminal residue" evidence="1">
    <location>
        <position position="1"/>
    </location>
</feature>
<comment type="caution">
    <text evidence="1">The sequence shown here is derived from an EMBL/GenBank/DDBJ whole genome shotgun (WGS) entry which is preliminary data.</text>
</comment>
<keyword evidence="2" id="KW-1185">Reference proteome</keyword>
<dbReference type="EMBL" id="CM041002">
    <property type="protein sequence ID" value="MCJ8749140.1"/>
    <property type="molecule type" value="Genomic_DNA"/>
</dbReference>
<name>A0ACC5ZLR6_9TELE</name>
<organism evidence="1 2">
    <name type="scientific">Pangasius djambal</name>
    <dbReference type="NCBI Taxonomy" id="1691987"/>
    <lineage>
        <taxon>Eukaryota</taxon>
        <taxon>Metazoa</taxon>
        <taxon>Chordata</taxon>
        <taxon>Craniata</taxon>
        <taxon>Vertebrata</taxon>
        <taxon>Euteleostomi</taxon>
        <taxon>Actinopterygii</taxon>
        <taxon>Neopterygii</taxon>
        <taxon>Teleostei</taxon>
        <taxon>Ostariophysi</taxon>
        <taxon>Siluriformes</taxon>
        <taxon>Pangasiidae</taxon>
        <taxon>Pangasius</taxon>
    </lineage>
</organism>